<evidence type="ECO:0000313" key="2">
    <source>
        <dbReference type="Proteomes" id="UP000306973"/>
    </source>
</evidence>
<gene>
    <name evidence="1" type="ORF">FEI13_16095</name>
</gene>
<accession>A0A5R8MCI9</accession>
<dbReference type="AlphaFoldDB" id="A0A5R8MCI9"/>
<protein>
    <submittedName>
        <fullName evidence="1">Uncharacterized protein</fullName>
    </submittedName>
</protein>
<reference evidence="1 2" key="1">
    <citation type="journal article" date="2007" name="Int. J. Syst. Evol. Microbiol.">
        <title>Halomonas saccharevitans sp. nov., Halomonas arcis sp. nov. and Halomonas subterranea sp. nov., halophilic bacteria isolated from hypersaline environments of China.</title>
        <authorList>
            <person name="Xu X.W."/>
            <person name="Wu Y.H."/>
            <person name="Zhou Z."/>
            <person name="Wang C.S."/>
            <person name="Zhou Y.G."/>
            <person name="Zhang H.B."/>
            <person name="Wang Y."/>
            <person name="Wu M."/>
        </authorList>
    </citation>
    <scope>NUCLEOTIDE SEQUENCE [LARGE SCALE GENOMIC DNA]</scope>
    <source>
        <strain evidence="1 2">TBZ3</strain>
    </source>
</reference>
<dbReference type="Proteomes" id="UP000306973">
    <property type="component" value="Unassembled WGS sequence"/>
</dbReference>
<organism evidence="1 2">
    <name type="scientific">Halomonas urmiana</name>
    <dbReference type="NCBI Taxonomy" id="490901"/>
    <lineage>
        <taxon>Bacteria</taxon>
        <taxon>Pseudomonadati</taxon>
        <taxon>Pseudomonadota</taxon>
        <taxon>Gammaproteobacteria</taxon>
        <taxon>Oceanospirillales</taxon>
        <taxon>Halomonadaceae</taxon>
        <taxon>Halomonas</taxon>
    </lineage>
</organism>
<evidence type="ECO:0000313" key="1">
    <source>
        <dbReference type="EMBL" id="TLF47284.1"/>
    </source>
</evidence>
<dbReference type="Pfam" id="PF22014">
    <property type="entry name" value="DUF6932"/>
    <property type="match status" value="1"/>
</dbReference>
<comment type="caution">
    <text evidence="1">The sequence shown here is derived from an EMBL/GenBank/DDBJ whole genome shotgun (WGS) entry which is preliminary data.</text>
</comment>
<dbReference type="EMBL" id="VBUI01000029">
    <property type="protein sequence ID" value="TLF47284.1"/>
    <property type="molecule type" value="Genomic_DNA"/>
</dbReference>
<sequence>MIYVPIPEWTAEGILPPVDANNPTSPTRSPYEVSLVDLVQRFGTSKERIRILDGFLRYRQGLHDAGLTNGFQWLDGSYMEHVEALEKRPPNDIDVVSFINFPDGTNQQEVLNNLNEIVGILPDAQLKIKKNYHVDAYFVPINVIPPERLVERSSYWYSMWSHRRDDSWKGFLQVSLLPDQAAREHLERLKDQEGSQ</sequence>
<dbReference type="OrthoDB" id="7842083at2"/>
<name>A0A5R8MCI9_9GAMM</name>
<dbReference type="RefSeq" id="WP_138182534.1">
    <property type="nucleotide sequence ID" value="NZ_VBUI01000029.1"/>
</dbReference>
<keyword evidence="2" id="KW-1185">Reference proteome</keyword>
<proteinExistence type="predicted"/>
<dbReference type="InterPro" id="IPR053860">
    <property type="entry name" value="DUF6932"/>
</dbReference>